<feature type="transmembrane region" description="Helical" evidence="7">
    <location>
        <begin position="273"/>
        <end position="293"/>
    </location>
</feature>
<dbReference type="InterPro" id="IPR000515">
    <property type="entry name" value="MetI-like"/>
</dbReference>
<dbReference type="RefSeq" id="WP_188910562.1">
    <property type="nucleotide sequence ID" value="NZ_BMIQ01000005.1"/>
</dbReference>
<feature type="transmembrane region" description="Helical" evidence="7">
    <location>
        <begin position="162"/>
        <end position="187"/>
    </location>
</feature>
<reference evidence="9" key="1">
    <citation type="journal article" date="2014" name="Int. J. Syst. Evol. Microbiol.">
        <title>Complete genome sequence of Corynebacterium casei LMG S-19264T (=DSM 44701T), isolated from a smear-ripened cheese.</title>
        <authorList>
            <consortium name="US DOE Joint Genome Institute (JGI-PGF)"/>
            <person name="Walter F."/>
            <person name="Albersmeier A."/>
            <person name="Kalinowski J."/>
            <person name="Ruckert C."/>
        </authorList>
    </citation>
    <scope>NUCLEOTIDE SEQUENCE</scope>
    <source>
        <strain evidence="9">CGMCC 1.15367</strain>
    </source>
</reference>
<keyword evidence="2 7" id="KW-0813">Transport</keyword>
<gene>
    <name evidence="9" type="ORF">GCM10011390_33890</name>
</gene>
<comment type="similarity">
    <text evidence="7">Belongs to the binding-protein-dependent transport system permease family.</text>
</comment>
<dbReference type="Proteomes" id="UP000644699">
    <property type="component" value="Unassembled WGS sequence"/>
</dbReference>
<dbReference type="PROSITE" id="PS50928">
    <property type="entry name" value="ABC_TM1"/>
    <property type="match status" value="1"/>
</dbReference>
<evidence type="ECO:0000256" key="6">
    <source>
        <dbReference type="ARBA" id="ARBA00023136"/>
    </source>
</evidence>
<dbReference type="PANTHER" id="PTHR30193">
    <property type="entry name" value="ABC TRANSPORTER PERMEASE PROTEIN"/>
    <property type="match status" value="1"/>
</dbReference>
<feature type="transmembrane region" description="Helical" evidence="7">
    <location>
        <begin position="21"/>
        <end position="44"/>
    </location>
</feature>
<protein>
    <submittedName>
        <fullName evidence="9">Sugar ABC transporter permease</fullName>
    </submittedName>
</protein>
<keyword evidence="4 7" id="KW-0812">Transmembrane</keyword>
<evidence type="ECO:0000313" key="9">
    <source>
        <dbReference type="EMBL" id="GGE11954.1"/>
    </source>
</evidence>
<dbReference type="SUPFAM" id="SSF161098">
    <property type="entry name" value="MetI-like"/>
    <property type="match status" value="1"/>
</dbReference>
<dbReference type="AlphaFoldDB" id="A0A916ZSJ6"/>
<organism evidence="9 10">
    <name type="scientific">Aureimonas endophytica</name>
    <dbReference type="NCBI Taxonomy" id="2027858"/>
    <lineage>
        <taxon>Bacteria</taxon>
        <taxon>Pseudomonadati</taxon>
        <taxon>Pseudomonadota</taxon>
        <taxon>Alphaproteobacteria</taxon>
        <taxon>Hyphomicrobiales</taxon>
        <taxon>Aurantimonadaceae</taxon>
        <taxon>Aureimonas</taxon>
    </lineage>
</organism>
<dbReference type="InterPro" id="IPR051393">
    <property type="entry name" value="ABC_transporter_permease"/>
</dbReference>
<evidence type="ECO:0000256" key="7">
    <source>
        <dbReference type="RuleBase" id="RU363032"/>
    </source>
</evidence>
<keyword evidence="3" id="KW-1003">Cell membrane</keyword>
<evidence type="ECO:0000313" key="10">
    <source>
        <dbReference type="Proteomes" id="UP000644699"/>
    </source>
</evidence>
<reference evidence="9" key="2">
    <citation type="submission" date="2020-09" db="EMBL/GenBank/DDBJ databases">
        <authorList>
            <person name="Sun Q."/>
            <person name="Zhou Y."/>
        </authorList>
    </citation>
    <scope>NUCLEOTIDE SEQUENCE</scope>
    <source>
        <strain evidence="9">CGMCC 1.15367</strain>
    </source>
</reference>
<dbReference type="Gene3D" id="1.10.3720.10">
    <property type="entry name" value="MetI-like"/>
    <property type="match status" value="1"/>
</dbReference>
<keyword evidence="10" id="KW-1185">Reference proteome</keyword>
<comment type="caution">
    <text evidence="9">The sequence shown here is derived from an EMBL/GenBank/DDBJ whole genome shotgun (WGS) entry which is preliminary data.</text>
</comment>
<keyword evidence="6 7" id="KW-0472">Membrane</keyword>
<evidence type="ECO:0000256" key="5">
    <source>
        <dbReference type="ARBA" id="ARBA00022989"/>
    </source>
</evidence>
<evidence type="ECO:0000256" key="2">
    <source>
        <dbReference type="ARBA" id="ARBA00022448"/>
    </source>
</evidence>
<feature type="transmembrane region" description="Helical" evidence="7">
    <location>
        <begin position="81"/>
        <end position="102"/>
    </location>
</feature>
<sequence length="300" mass="33466">MSERPGIRRRAPVDAPLWRNALFVAPYLLVFAGLLVAPLLWSFWISLHRANAFALGRFVGFDNYFRLFNDRIFLQAIGNTLYFVLLTVPALAVAGLLLALALNRRTRLAAVLRGVFFASSVLSVTIVTLVWRMVFMPRFGLLDMICGWFGRTVPPFLSDPHLAMLAVAIATIWWSLGLPMMLFLAALQQIPDDLFEAAALDNASRWQSFRRITFPAIRRSVVLVAVIQIVFQFQLFGQARLLTNGGPNNVTTPIVLYIYDAAFRKWDLGLGAAASQLLFVLILLAAMAQLLLARRKGDAA</sequence>
<keyword evidence="5 7" id="KW-1133">Transmembrane helix</keyword>
<evidence type="ECO:0000259" key="8">
    <source>
        <dbReference type="PROSITE" id="PS50928"/>
    </source>
</evidence>
<dbReference type="GO" id="GO:0005886">
    <property type="term" value="C:plasma membrane"/>
    <property type="evidence" value="ECO:0007669"/>
    <property type="project" value="UniProtKB-SubCell"/>
</dbReference>
<proteinExistence type="inferred from homology"/>
<dbReference type="PANTHER" id="PTHR30193:SF37">
    <property type="entry name" value="INNER MEMBRANE ABC TRANSPORTER PERMEASE PROTEIN YCJO"/>
    <property type="match status" value="1"/>
</dbReference>
<dbReference type="InterPro" id="IPR035906">
    <property type="entry name" value="MetI-like_sf"/>
</dbReference>
<evidence type="ECO:0000256" key="4">
    <source>
        <dbReference type="ARBA" id="ARBA00022692"/>
    </source>
</evidence>
<dbReference type="EMBL" id="BMIQ01000005">
    <property type="protein sequence ID" value="GGE11954.1"/>
    <property type="molecule type" value="Genomic_DNA"/>
</dbReference>
<evidence type="ECO:0000256" key="3">
    <source>
        <dbReference type="ARBA" id="ARBA00022475"/>
    </source>
</evidence>
<dbReference type="GO" id="GO:0055085">
    <property type="term" value="P:transmembrane transport"/>
    <property type="evidence" value="ECO:0007669"/>
    <property type="project" value="InterPro"/>
</dbReference>
<feature type="transmembrane region" description="Helical" evidence="7">
    <location>
        <begin position="220"/>
        <end position="237"/>
    </location>
</feature>
<feature type="transmembrane region" description="Helical" evidence="7">
    <location>
        <begin position="114"/>
        <end position="134"/>
    </location>
</feature>
<feature type="domain" description="ABC transmembrane type-1" evidence="8">
    <location>
        <begin position="77"/>
        <end position="289"/>
    </location>
</feature>
<name>A0A916ZSJ6_9HYPH</name>
<evidence type="ECO:0000256" key="1">
    <source>
        <dbReference type="ARBA" id="ARBA00004651"/>
    </source>
</evidence>
<accession>A0A916ZSJ6</accession>
<comment type="subcellular location">
    <subcellularLocation>
        <location evidence="1 7">Cell membrane</location>
        <topology evidence="1 7">Multi-pass membrane protein</topology>
    </subcellularLocation>
</comment>
<dbReference type="CDD" id="cd06261">
    <property type="entry name" value="TM_PBP2"/>
    <property type="match status" value="1"/>
</dbReference>
<dbReference type="Pfam" id="PF00528">
    <property type="entry name" value="BPD_transp_1"/>
    <property type="match status" value="1"/>
</dbReference>